<proteinExistence type="predicted"/>
<keyword evidence="1" id="KW-1277">Toxin-antitoxin system</keyword>
<evidence type="ECO:0000256" key="3">
    <source>
        <dbReference type="ARBA" id="ARBA00023315"/>
    </source>
</evidence>
<evidence type="ECO:0000313" key="4">
    <source>
        <dbReference type="EMBL" id="MDI9876467.1"/>
    </source>
</evidence>
<name>A0ABT6Z5R0_9BACT</name>
<reference evidence="4 5" key="1">
    <citation type="submission" date="2023-05" db="EMBL/GenBank/DDBJ databases">
        <title>Novel species of genus Flectobacillus isolated from stream in China.</title>
        <authorList>
            <person name="Lu H."/>
        </authorList>
    </citation>
    <scope>NUCLEOTIDE SEQUENCE [LARGE SCALE GENOMIC DNA]</scope>
    <source>
        <strain evidence="4 5">LFS242W</strain>
    </source>
</reference>
<accession>A0ABT6Z5R0</accession>
<dbReference type="RefSeq" id="WP_283382776.1">
    <property type="nucleotide sequence ID" value="NZ_JASHIE010000013.1"/>
</dbReference>
<keyword evidence="5" id="KW-1185">Reference proteome</keyword>
<keyword evidence="3" id="KW-0012">Acyltransferase</keyword>
<sequence>MSFLYERCTLKTYDTTIIENCDPFDCGNNDLNDFFANDALNYTSELLGKSYCFTFDDDERQIVTAFTISNDSIKTYTLPNSRKKKINADIPRQKQMKSYPAVLIGRLGVNKNFRKIEGEEKSIGDQLMDFIKSWFIDKANKTGCRFIIVDSYNDTLPLKYYKRNGFIELFSTEEQEKEYTNMSEERGLTTRLLYFDLIVLAQTEA</sequence>
<evidence type="ECO:0000313" key="5">
    <source>
        <dbReference type="Proteomes" id="UP001225761"/>
    </source>
</evidence>
<comment type="caution">
    <text evidence="4">The sequence shown here is derived from an EMBL/GenBank/DDBJ whole genome shotgun (WGS) entry which is preliminary data.</text>
</comment>
<evidence type="ECO:0000256" key="2">
    <source>
        <dbReference type="ARBA" id="ARBA00022679"/>
    </source>
</evidence>
<dbReference type="SUPFAM" id="SSF55729">
    <property type="entry name" value="Acyl-CoA N-acyltransferases (Nat)"/>
    <property type="match status" value="1"/>
</dbReference>
<dbReference type="Proteomes" id="UP001225761">
    <property type="component" value="Unassembled WGS sequence"/>
</dbReference>
<dbReference type="Gene3D" id="3.40.630.30">
    <property type="match status" value="1"/>
</dbReference>
<keyword evidence="2" id="KW-0808">Transferase</keyword>
<dbReference type="InterPro" id="IPR016181">
    <property type="entry name" value="Acyl_CoA_acyltransferase"/>
</dbReference>
<organism evidence="4 5">
    <name type="scientific">Flectobacillus rivi</name>
    <dbReference type="NCBI Taxonomy" id="2984209"/>
    <lineage>
        <taxon>Bacteria</taxon>
        <taxon>Pseudomonadati</taxon>
        <taxon>Bacteroidota</taxon>
        <taxon>Cytophagia</taxon>
        <taxon>Cytophagales</taxon>
        <taxon>Flectobacillaceae</taxon>
        <taxon>Flectobacillus</taxon>
    </lineage>
</organism>
<protein>
    <submittedName>
        <fullName evidence="4">GNAT family N-acetyltransferase</fullName>
    </submittedName>
</protein>
<gene>
    <name evidence="4" type="ORF">QM481_18145</name>
</gene>
<dbReference type="PANTHER" id="PTHR36449">
    <property type="entry name" value="ACETYLTRANSFERASE-RELATED"/>
    <property type="match status" value="1"/>
</dbReference>
<evidence type="ECO:0000256" key="1">
    <source>
        <dbReference type="ARBA" id="ARBA00022649"/>
    </source>
</evidence>
<dbReference type="PANTHER" id="PTHR36449:SF1">
    <property type="entry name" value="ACETYLTRANSFERASE"/>
    <property type="match status" value="1"/>
</dbReference>
<dbReference type="EMBL" id="JASHIE010000013">
    <property type="protein sequence ID" value="MDI9876467.1"/>
    <property type="molecule type" value="Genomic_DNA"/>
</dbReference>